<organism evidence="5 6">
    <name type="scientific">Ruminococcus flavefaciens 007c</name>
    <dbReference type="NCBI Taxonomy" id="1341157"/>
    <lineage>
        <taxon>Bacteria</taxon>
        <taxon>Bacillati</taxon>
        <taxon>Bacillota</taxon>
        <taxon>Clostridia</taxon>
        <taxon>Eubacteriales</taxon>
        <taxon>Oscillospiraceae</taxon>
        <taxon>Ruminococcus</taxon>
    </lineage>
</organism>
<keyword evidence="3" id="KW-0143">Chaperone</keyword>
<keyword evidence="3" id="KW-0411">Iron-sulfur</keyword>
<dbReference type="InterPro" id="IPR004559">
    <property type="entry name" value="HemW-like"/>
</dbReference>
<dbReference type="InterPro" id="IPR023404">
    <property type="entry name" value="rSAM_horseshoe"/>
</dbReference>
<dbReference type="PANTHER" id="PTHR13932:SF5">
    <property type="entry name" value="RADICAL S-ADENOSYL METHIONINE DOMAIN-CONTAINING PROTEIN 1, MITOCHONDRIAL"/>
    <property type="match status" value="1"/>
</dbReference>
<dbReference type="InterPro" id="IPR010723">
    <property type="entry name" value="HemN_C"/>
</dbReference>
<dbReference type="RefSeq" id="WP_037301027.1">
    <property type="nucleotide sequence ID" value="NZ_ATAX01000035.1"/>
</dbReference>
<keyword evidence="3" id="KW-0963">Cytoplasm</keyword>
<evidence type="ECO:0000313" key="5">
    <source>
        <dbReference type="EMBL" id="EWM52529.1"/>
    </source>
</evidence>
<keyword evidence="3" id="KW-0004">4Fe-4S</keyword>
<proteinExistence type="inferred from homology"/>
<evidence type="ECO:0000256" key="3">
    <source>
        <dbReference type="RuleBase" id="RU364116"/>
    </source>
</evidence>
<reference evidence="5 6" key="1">
    <citation type="journal article" date="2014" name="PLoS ONE">
        <title>Rumen cellulosomics: divergent fiber-degrading strategies revealed by comparative genome-wide analysis of six ruminococcal strains.</title>
        <authorList>
            <person name="Dassa B."/>
            <person name="Borovok I."/>
            <person name="Ruimy-Israeli V."/>
            <person name="Lamed R."/>
            <person name="Flint H.J."/>
            <person name="Duncan S.H."/>
            <person name="Henrissat B."/>
            <person name="Coutinho P."/>
            <person name="Morrison M."/>
            <person name="Mosoni P."/>
            <person name="Yeoman C.J."/>
            <person name="White B.A."/>
            <person name="Bayer E.A."/>
        </authorList>
    </citation>
    <scope>NUCLEOTIDE SEQUENCE [LARGE SCALE GENOMIC DNA]</scope>
    <source>
        <strain evidence="5 6">007c</strain>
    </source>
</reference>
<evidence type="ECO:0000313" key="6">
    <source>
        <dbReference type="Proteomes" id="UP000019365"/>
    </source>
</evidence>
<dbReference type="OrthoDB" id="9808022at2"/>
<dbReference type="GO" id="GO:0051539">
    <property type="term" value="F:4 iron, 4 sulfur cluster binding"/>
    <property type="evidence" value="ECO:0007669"/>
    <property type="project" value="UniProtKB-UniRule"/>
</dbReference>
<evidence type="ECO:0000256" key="2">
    <source>
        <dbReference type="ARBA" id="ARBA00017228"/>
    </source>
</evidence>
<feature type="domain" description="Radical SAM core" evidence="4">
    <location>
        <begin position="1"/>
        <end position="230"/>
    </location>
</feature>
<dbReference type="SFLD" id="SFLDG01065">
    <property type="entry name" value="anaerobic_coproporphyrinogen-I"/>
    <property type="match status" value="2"/>
</dbReference>
<accession>W7ULQ8</accession>
<dbReference type="eggNOG" id="COG0635">
    <property type="taxonomic scope" value="Bacteria"/>
</dbReference>
<evidence type="ECO:0000256" key="1">
    <source>
        <dbReference type="ARBA" id="ARBA00006100"/>
    </source>
</evidence>
<keyword evidence="6" id="KW-1185">Reference proteome</keyword>
<dbReference type="InterPro" id="IPR007197">
    <property type="entry name" value="rSAM"/>
</dbReference>
<dbReference type="SUPFAM" id="SSF102114">
    <property type="entry name" value="Radical SAM enzymes"/>
    <property type="match status" value="1"/>
</dbReference>
<dbReference type="Pfam" id="PF06969">
    <property type="entry name" value="HemN_C"/>
    <property type="match status" value="1"/>
</dbReference>
<dbReference type="InterPro" id="IPR006638">
    <property type="entry name" value="Elp3/MiaA/NifB-like_rSAM"/>
</dbReference>
<dbReference type="PROSITE" id="PS51918">
    <property type="entry name" value="RADICAL_SAM"/>
    <property type="match status" value="1"/>
</dbReference>
<dbReference type="SFLD" id="SFLDF00562">
    <property type="entry name" value="HemN-like__clustered_with_heat"/>
    <property type="match status" value="1"/>
</dbReference>
<comment type="subcellular location">
    <subcellularLocation>
        <location evidence="3">Cytoplasm</location>
    </subcellularLocation>
</comment>
<dbReference type="Pfam" id="PF04055">
    <property type="entry name" value="Radical_SAM"/>
    <property type="match status" value="1"/>
</dbReference>
<dbReference type="SMART" id="SM00729">
    <property type="entry name" value="Elp3"/>
    <property type="match status" value="1"/>
</dbReference>
<dbReference type="PATRIC" id="fig|1341157.4.peg.2905"/>
<dbReference type="GO" id="GO:0006779">
    <property type="term" value="P:porphyrin-containing compound biosynthetic process"/>
    <property type="evidence" value="ECO:0007669"/>
    <property type="project" value="InterPro"/>
</dbReference>
<dbReference type="PANTHER" id="PTHR13932">
    <property type="entry name" value="COPROPORPHYRINIGEN III OXIDASE"/>
    <property type="match status" value="1"/>
</dbReference>
<dbReference type="GO" id="GO:0046872">
    <property type="term" value="F:metal ion binding"/>
    <property type="evidence" value="ECO:0007669"/>
    <property type="project" value="UniProtKB-UniRule"/>
</dbReference>
<keyword evidence="3" id="KW-0949">S-adenosyl-L-methionine</keyword>
<dbReference type="Proteomes" id="UP000019365">
    <property type="component" value="Unassembled WGS sequence"/>
</dbReference>
<evidence type="ECO:0000259" key="4">
    <source>
        <dbReference type="PROSITE" id="PS51918"/>
    </source>
</evidence>
<dbReference type="SFLD" id="SFLDF00288">
    <property type="entry name" value="HemN-like__clustered_with_nucl"/>
    <property type="match status" value="1"/>
</dbReference>
<sequence length="365" mass="40859">MNSLGIYIHVPFCGKKCAYCDFYSVAWTKAAAEGYIAAVLRNIRHYSDKSRYVDTIYFGGGTPSLLTAEQLRAILECIRSSFVVSADAEITMEANPCTLTAQKLSELHGIGINRLSVGVQSMSDAELKVLGRVHSAGRAEQAVLEAAEAGFDNISCDLMIALPDQDKESLRFSIERMTALPVQHISAYILKTENGTPFDCEEIRSRLPDEDSTAELYLEMAGLLEERGFMQYEVSNFAKKGYESRHNTRYWKCSDYLGIGPAAHSCYKGRRFAVERDLEGFINSEVQQITVTDESPCGFEEYAMLRLRLKEGLLLGDVPEHREEIMKKLPPLIKSGYAETDGERVWLTPKGFLMSNSVIGYLIFE</sequence>
<dbReference type="EMBL" id="ATAX01000035">
    <property type="protein sequence ID" value="EWM52529.1"/>
    <property type="molecule type" value="Genomic_DNA"/>
</dbReference>
<dbReference type="SFLD" id="SFLDS00029">
    <property type="entry name" value="Radical_SAM"/>
    <property type="match status" value="2"/>
</dbReference>
<dbReference type="AlphaFoldDB" id="W7ULQ8"/>
<keyword evidence="3" id="KW-0408">Iron</keyword>
<dbReference type="SFLD" id="SFLDG01082">
    <property type="entry name" value="B12-binding_domain_containing"/>
    <property type="match status" value="1"/>
</dbReference>
<dbReference type="Gene3D" id="3.80.30.20">
    <property type="entry name" value="tm_1862 like domain"/>
    <property type="match status" value="1"/>
</dbReference>
<keyword evidence="3" id="KW-0479">Metal-binding</keyword>
<comment type="similarity">
    <text evidence="1">Belongs to the anaerobic coproporphyrinogen-III oxidase family. HemW subfamily.</text>
</comment>
<comment type="function">
    <text evidence="3">Probably acts as a heme chaperone, transferring heme to an unknown acceptor. Binds one molecule of heme per monomer, possibly covalently. Binds 1 [4Fe-4S] cluster. The cluster is coordinated with 3 cysteines and an exchangeable S-adenosyl-L-methionine.</text>
</comment>
<name>W7ULQ8_RUMFL</name>
<dbReference type="InterPro" id="IPR034505">
    <property type="entry name" value="Coproporphyrinogen-III_oxidase"/>
</dbReference>
<gene>
    <name evidence="5" type="ORF">RF007C_08305</name>
</gene>
<dbReference type="GO" id="GO:0004109">
    <property type="term" value="F:coproporphyrinogen oxidase activity"/>
    <property type="evidence" value="ECO:0007669"/>
    <property type="project" value="InterPro"/>
</dbReference>
<dbReference type="GO" id="GO:0005737">
    <property type="term" value="C:cytoplasm"/>
    <property type="evidence" value="ECO:0007669"/>
    <property type="project" value="UniProtKB-SubCell"/>
</dbReference>
<protein>
    <recommendedName>
        <fullName evidence="2 3">Heme chaperone HemW</fullName>
    </recommendedName>
</protein>
<keyword evidence="3" id="KW-0349">Heme</keyword>
<dbReference type="NCBIfam" id="TIGR00539">
    <property type="entry name" value="hemN_rel"/>
    <property type="match status" value="1"/>
</dbReference>
<dbReference type="CDD" id="cd01335">
    <property type="entry name" value="Radical_SAM"/>
    <property type="match status" value="1"/>
</dbReference>
<comment type="caution">
    <text evidence="5">The sequence shown here is derived from an EMBL/GenBank/DDBJ whole genome shotgun (WGS) entry which is preliminary data.</text>
</comment>
<dbReference type="InterPro" id="IPR058240">
    <property type="entry name" value="rSAM_sf"/>
</dbReference>